<dbReference type="Gene3D" id="1.20.1250.20">
    <property type="entry name" value="MFS general substrate transporter like domains"/>
    <property type="match status" value="2"/>
</dbReference>
<feature type="compositionally biased region" description="Polar residues" evidence="3">
    <location>
        <begin position="13"/>
        <end position="24"/>
    </location>
</feature>
<dbReference type="SUPFAM" id="SSF103473">
    <property type="entry name" value="MFS general substrate transporter"/>
    <property type="match status" value="1"/>
</dbReference>
<dbReference type="InterPro" id="IPR050327">
    <property type="entry name" value="Proton-linked_MCT"/>
</dbReference>
<feature type="transmembrane region" description="Helical" evidence="4">
    <location>
        <begin position="397"/>
        <end position="417"/>
    </location>
</feature>
<feature type="compositionally biased region" description="Basic and acidic residues" evidence="3">
    <location>
        <begin position="668"/>
        <end position="683"/>
    </location>
</feature>
<keyword evidence="4" id="KW-0812">Transmembrane</keyword>
<feature type="compositionally biased region" description="Basic and acidic residues" evidence="3">
    <location>
        <begin position="1"/>
        <end position="12"/>
    </location>
</feature>
<dbReference type="InterPro" id="IPR036259">
    <property type="entry name" value="MFS_trans_sf"/>
</dbReference>
<evidence type="ECO:0000313" key="5">
    <source>
        <dbReference type="EMBL" id="GME67165.1"/>
    </source>
</evidence>
<sequence>MAQPTDKGDKHLSNTASQNELSTATTIDSLSSDIESLDSQANLNYDGSRINPLRVDQYNPETNLKQTATLSSHLSRISSVGSSIVHIVSRVNTLSKTVSQSVAGILEQARDDDLQTNKEKQELKSTKAGRVMTNFDLDDALRMASKLNESGKFQSNRDRARANTVESSQTLRKRITKTSIVDPDMYKTITQAFGEDEDEQNLKSADLENAIQAEKKDGEDQNEKVIERGKPDEGYCWVIAICSCLLLFSTWGSSAGYGVFLGFFLQEDRFPGATAIDFALVGSIILCLAQALAPVAILLTAVIGYKVTMVVGLCVQSAGYILCSFATQLWHIYVCLGLMVGLGFALVINPGIVILPSWFDKYRATASGITVMGTGLGGVVFTLSSQELIDQTKDYKWSARMVGIVVFVVNIFVTIFLKERLPTKRLKTWKAFKERAKLVVNLEICKSFPLWCVTFWFMFGQVSYIIISYSLNAYASAIGLSQRQGSHITSIFNASQIFGRLSIGYLGDKFGRSNVGFIVSLIVSIFVLCMWPFCKSFVSLLFFAIISGSICAVANTLHISLLSTCVPAHMYPAAWSLENFVVGCFCLMSEPVSIKLRSLGSSYPFLKSQIFSGFLIGGGAFCILPLREWRIRKVLEIRLENTENQLSNMCSQSYKTILLEERRQRLEKSIPDSSKTDEEEKKSVSPAQEPNGLSQDEELYDVDESILIRRRFMYRKLLASGTRGYVTRMCYPIRI</sequence>
<comment type="caution">
    <text evidence="5">The sequence shown here is derived from an EMBL/GenBank/DDBJ whole genome shotgun (WGS) entry which is preliminary data.</text>
</comment>
<feature type="transmembrane region" description="Helical" evidence="4">
    <location>
        <begin position="336"/>
        <end position="359"/>
    </location>
</feature>
<dbReference type="GO" id="GO:0022857">
    <property type="term" value="F:transmembrane transporter activity"/>
    <property type="evidence" value="ECO:0007669"/>
    <property type="project" value="InterPro"/>
</dbReference>
<evidence type="ECO:0000256" key="1">
    <source>
        <dbReference type="ARBA" id="ARBA00004141"/>
    </source>
</evidence>
<keyword evidence="6" id="KW-1185">Reference proteome</keyword>
<feature type="transmembrane region" description="Helical" evidence="4">
    <location>
        <begin position="515"/>
        <end position="533"/>
    </location>
</feature>
<feature type="transmembrane region" description="Helical" evidence="4">
    <location>
        <begin position="540"/>
        <end position="561"/>
    </location>
</feature>
<dbReference type="PANTHER" id="PTHR11360:SF315">
    <property type="entry name" value="TRANSPORTER MCH2-RELATED"/>
    <property type="match status" value="1"/>
</dbReference>
<feature type="transmembrane region" description="Helical" evidence="4">
    <location>
        <begin position="366"/>
        <end position="385"/>
    </location>
</feature>
<feature type="transmembrane region" description="Helical" evidence="4">
    <location>
        <begin position="234"/>
        <end position="260"/>
    </location>
</feature>
<evidence type="ECO:0000256" key="3">
    <source>
        <dbReference type="SAM" id="MobiDB-lite"/>
    </source>
</evidence>
<dbReference type="GO" id="GO:0016020">
    <property type="term" value="C:membrane"/>
    <property type="evidence" value="ECO:0007669"/>
    <property type="project" value="UniProtKB-SubCell"/>
</dbReference>
<dbReference type="Pfam" id="PF07690">
    <property type="entry name" value="MFS_1"/>
    <property type="match status" value="1"/>
</dbReference>
<dbReference type="AlphaFoldDB" id="A0A9W6SVM7"/>
<dbReference type="InterPro" id="IPR011701">
    <property type="entry name" value="MFS"/>
</dbReference>
<evidence type="ECO:0000256" key="2">
    <source>
        <dbReference type="ARBA" id="ARBA00006727"/>
    </source>
</evidence>
<feature type="transmembrane region" description="Helical" evidence="4">
    <location>
        <begin position="605"/>
        <end position="626"/>
    </location>
</feature>
<proteinExistence type="inferred from homology"/>
<protein>
    <submittedName>
        <fullName evidence="5">Unnamed protein product</fullName>
    </submittedName>
</protein>
<dbReference type="CDD" id="cd17352">
    <property type="entry name" value="MFS_MCT_SLC16"/>
    <property type="match status" value="1"/>
</dbReference>
<evidence type="ECO:0000256" key="4">
    <source>
        <dbReference type="SAM" id="Phobius"/>
    </source>
</evidence>
<name>A0A9W6SVM7_CANBO</name>
<feature type="region of interest" description="Disordered" evidence="3">
    <location>
        <begin position="668"/>
        <end position="694"/>
    </location>
</feature>
<reference evidence="5" key="1">
    <citation type="submission" date="2023-04" db="EMBL/GenBank/DDBJ databases">
        <title>Candida boidinii NBRC 10035.</title>
        <authorList>
            <person name="Ichikawa N."/>
            <person name="Sato H."/>
            <person name="Tonouchi N."/>
        </authorList>
    </citation>
    <scope>NUCLEOTIDE SEQUENCE</scope>
    <source>
        <strain evidence="5">NBRC 10035</strain>
    </source>
</reference>
<feature type="transmembrane region" description="Helical" evidence="4">
    <location>
        <begin position="310"/>
        <end position="330"/>
    </location>
</feature>
<keyword evidence="4" id="KW-0472">Membrane</keyword>
<gene>
    <name evidence="5" type="ORF">Cboi02_000059400</name>
</gene>
<organism evidence="5 6">
    <name type="scientific">Candida boidinii</name>
    <name type="common">Yeast</name>
    <dbReference type="NCBI Taxonomy" id="5477"/>
    <lineage>
        <taxon>Eukaryota</taxon>
        <taxon>Fungi</taxon>
        <taxon>Dikarya</taxon>
        <taxon>Ascomycota</taxon>
        <taxon>Saccharomycotina</taxon>
        <taxon>Pichiomycetes</taxon>
        <taxon>Pichiales</taxon>
        <taxon>Pichiaceae</taxon>
        <taxon>Ogataea</taxon>
        <taxon>Ogataea/Candida clade</taxon>
    </lineage>
</organism>
<feature type="region of interest" description="Disordered" evidence="3">
    <location>
        <begin position="1"/>
        <end position="24"/>
    </location>
</feature>
<feature type="transmembrane region" description="Helical" evidence="4">
    <location>
        <begin position="438"/>
        <end position="459"/>
    </location>
</feature>
<dbReference type="EMBL" id="BSXN01000112">
    <property type="protein sequence ID" value="GME67165.1"/>
    <property type="molecule type" value="Genomic_DNA"/>
</dbReference>
<accession>A0A9W6SVM7</accession>
<dbReference type="PANTHER" id="PTHR11360">
    <property type="entry name" value="MONOCARBOXYLATE TRANSPORTER"/>
    <property type="match status" value="1"/>
</dbReference>
<dbReference type="Proteomes" id="UP001165120">
    <property type="component" value="Unassembled WGS sequence"/>
</dbReference>
<feature type="compositionally biased region" description="Polar residues" evidence="3">
    <location>
        <begin position="685"/>
        <end position="694"/>
    </location>
</feature>
<feature type="transmembrane region" description="Helical" evidence="4">
    <location>
        <begin position="280"/>
        <end position="303"/>
    </location>
</feature>
<keyword evidence="4" id="KW-1133">Transmembrane helix</keyword>
<comment type="similarity">
    <text evidence="2">Belongs to the major facilitator superfamily. Monocarboxylate porter (TC 2.A.1.13) family.</text>
</comment>
<evidence type="ECO:0000313" key="6">
    <source>
        <dbReference type="Proteomes" id="UP001165120"/>
    </source>
</evidence>
<comment type="subcellular location">
    <subcellularLocation>
        <location evidence="1">Membrane</location>
        <topology evidence="1">Multi-pass membrane protein</topology>
    </subcellularLocation>
</comment>